<dbReference type="AlphaFoldDB" id="A0A967B0X6"/>
<dbReference type="InterPro" id="IPR001763">
    <property type="entry name" value="Rhodanese-like_dom"/>
</dbReference>
<evidence type="ECO:0000259" key="1">
    <source>
        <dbReference type="PROSITE" id="PS50206"/>
    </source>
</evidence>
<evidence type="ECO:0000313" key="3">
    <source>
        <dbReference type="Proteomes" id="UP000744769"/>
    </source>
</evidence>
<evidence type="ECO:0000313" key="2">
    <source>
        <dbReference type="EMBL" id="NHN56273.1"/>
    </source>
</evidence>
<accession>A0A967B0X6</accession>
<dbReference type="SMART" id="SM00450">
    <property type="entry name" value="RHOD"/>
    <property type="match status" value="1"/>
</dbReference>
<dbReference type="SUPFAM" id="SSF52821">
    <property type="entry name" value="Rhodanese/Cell cycle control phosphatase"/>
    <property type="match status" value="1"/>
</dbReference>
<reference evidence="2" key="1">
    <citation type="submission" date="2020-03" db="EMBL/GenBank/DDBJ databases">
        <title>Draft sequencing of Calidifontibacter sp. DB0510.</title>
        <authorList>
            <person name="Kim D.-U."/>
        </authorList>
    </citation>
    <scope>NUCLEOTIDE SEQUENCE</scope>
    <source>
        <strain evidence="2">DB0510</strain>
    </source>
</reference>
<feature type="domain" description="Rhodanese" evidence="1">
    <location>
        <begin position="10"/>
        <end position="97"/>
    </location>
</feature>
<comment type="caution">
    <text evidence="2">The sequence shown here is derived from an EMBL/GenBank/DDBJ whole genome shotgun (WGS) entry which is preliminary data.</text>
</comment>
<dbReference type="CDD" id="cd00158">
    <property type="entry name" value="RHOD"/>
    <property type="match status" value="1"/>
</dbReference>
<dbReference type="Gene3D" id="3.40.250.10">
    <property type="entry name" value="Rhodanese-like domain"/>
    <property type="match status" value="1"/>
</dbReference>
<dbReference type="InterPro" id="IPR036873">
    <property type="entry name" value="Rhodanese-like_dom_sf"/>
</dbReference>
<dbReference type="Proteomes" id="UP000744769">
    <property type="component" value="Unassembled WGS sequence"/>
</dbReference>
<protein>
    <submittedName>
        <fullName evidence="2">Rhodanese-like domain-containing protein</fullName>
    </submittedName>
</protein>
<dbReference type="Pfam" id="PF00581">
    <property type="entry name" value="Rhodanese"/>
    <property type="match status" value="1"/>
</dbReference>
<dbReference type="InterPro" id="IPR050229">
    <property type="entry name" value="GlpE_sulfurtransferase"/>
</dbReference>
<name>A0A967B0X6_9MICO</name>
<gene>
    <name evidence="2" type="ORF">G9U51_10850</name>
</gene>
<dbReference type="PANTHER" id="PTHR43031:SF1">
    <property type="entry name" value="PYRIDINE NUCLEOTIDE-DISULPHIDE OXIDOREDUCTASE"/>
    <property type="match status" value="1"/>
</dbReference>
<dbReference type="RefSeq" id="WP_166196869.1">
    <property type="nucleotide sequence ID" value="NZ_JAAOIV010000007.1"/>
</dbReference>
<dbReference type="EMBL" id="JAAOIV010000007">
    <property type="protein sequence ID" value="NHN56273.1"/>
    <property type="molecule type" value="Genomic_DNA"/>
</dbReference>
<sequence>MPKIVKTSELADDAVLLDVREQDEWDAGHAPGAVHIPLGEVPQRLGELPEGEPLPVICRSGNRSGRAADWLEQQGFEVANVEGGMKQWAFEGKPVVGADGTEGQVI</sequence>
<dbReference type="PROSITE" id="PS50206">
    <property type="entry name" value="RHODANESE_3"/>
    <property type="match status" value="1"/>
</dbReference>
<keyword evidence="3" id="KW-1185">Reference proteome</keyword>
<dbReference type="PANTHER" id="PTHR43031">
    <property type="entry name" value="FAD-DEPENDENT OXIDOREDUCTASE"/>
    <property type="match status" value="1"/>
</dbReference>
<organism evidence="2 3">
    <name type="scientific">Metallococcus carri</name>
    <dbReference type="NCBI Taxonomy" id="1656884"/>
    <lineage>
        <taxon>Bacteria</taxon>
        <taxon>Bacillati</taxon>
        <taxon>Actinomycetota</taxon>
        <taxon>Actinomycetes</taxon>
        <taxon>Micrococcales</taxon>
        <taxon>Dermacoccaceae</taxon>
        <taxon>Metallococcus</taxon>
    </lineage>
</organism>
<proteinExistence type="predicted"/>